<organism evidence="1 2">
    <name type="scientific">Panicum virgatum</name>
    <name type="common">Blackwell switchgrass</name>
    <dbReference type="NCBI Taxonomy" id="38727"/>
    <lineage>
        <taxon>Eukaryota</taxon>
        <taxon>Viridiplantae</taxon>
        <taxon>Streptophyta</taxon>
        <taxon>Embryophyta</taxon>
        <taxon>Tracheophyta</taxon>
        <taxon>Spermatophyta</taxon>
        <taxon>Magnoliopsida</taxon>
        <taxon>Liliopsida</taxon>
        <taxon>Poales</taxon>
        <taxon>Poaceae</taxon>
        <taxon>PACMAD clade</taxon>
        <taxon>Panicoideae</taxon>
        <taxon>Panicodae</taxon>
        <taxon>Paniceae</taxon>
        <taxon>Panicinae</taxon>
        <taxon>Panicum</taxon>
        <taxon>Panicum sect. Hiantes</taxon>
    </lineage>
</organism>
<reference evidence="1" key="1">
    <citation type="submission" date="2020-05" db="EMBL/GenBank/DDBJ databases">
        <title>WGS assembly of Panicum virgatum.</title>
        <authorList>
            <person name="Lovell J.T."/>
            <person name="Jenkins J."/>
            <person name="Shu S."/>
            <person name="Juenger T.E."/>
            <person name="Schmutz J."/>
        </authorList>
    </citation>
    <scope>NUCLEOTIDE SEQUENCE</scope>
    <source>
        <strain evidence="1">AP13</strain>
    </source>
</reference>
<protein>
    <submittedName>
        <fullName evidence="1">Uncharacterized protein</fullName>
    </submittedName>
</protein>
<comment type="caution">
    <text evidence="1">The sequence shown here is derived from an EMBL/GenBank/DDBJ whole genome shotgun (WGS) entry which is preliminary data.</text>
</comment>
<name>A0A8T0PQ82_PANVG</name>
<feature type="non-terminal residue" evidence="1">
    <location>
        <position position="122"/>
    </location>
</feature>
<gene>
    <name evidence="1" type="ORF">PVAP13_7NG052256</name>
</gene>
<accession>A0A8T0PQ82</accession>
<keyword evidence="2" id="KW-1185">Reference proteome</keyword>
<sequence>MGLEILRAVNTALEAIGLEKVVLEDRSVSHCLFAFGLVVEWLAGLKIAMRIQLEDEGHAMATRAIEYALTCLRSWVPDLSLDPIFKGPKEGLMQEAAKEVRDAASDVTQFLVREPDTDSEGG</sequence>
<dbReference type="AlphaFoldDB" id="A0A8T0PQ82"/>
<dbReference type="Proteomes" id="UP000823388">
    <property type="component" value="Chromosome 7N"/>
</dbReference>
<evidence type="ECO:0000313" key="1">
    <source>
        <dbReference type="EMBL" id="KAG2564521.1"/>
    </source>
</evidence>
<evidence type="ECO:0000313" key="2">
    <source>
        <dbReference type="Proteomes" id="UP000823388"/>
    </source>
</evidence>
<dbReference type="EMBL" id="CM029050">
    <property type="protein sequence ID" value="KAG2564521.1"/>
    <property type="molecule type" value="Genomic_DNA"/>
</dbReference>
<proteinExistence type="predicted"/>